<evidence type="ECO:0000313" key="9">
    <source>
        <dbReference type="EMBL" id="CAB5016983.1"/>
    </source>
</evidence>
<protein>
    <submittedName>
        <fullName evidence="8">Unannotated protein</fullName>
    </submittedName>
</protein>
<feature type="transmembrane region" description="Helical" evidence="5">
    <location>
        <begin position="205"/>
        <end position="226"/>
    </location>
</feature>
<dbReference type="InterPro" id="IPR008217">
    <property type="entry name" value="Ccc1_fam"/>
</dbReference>
<evidence type="ECO:0000256" key="5">
    <source>
        <dbReference type="SAM" id="Phobius"/>
    </source>
</evidence>
<keyword evidence="3 5" id="KW-1133">Transmembrane helix</keyword>
<feature type="transmembrane region" description="Helical" evidence="5">
    <location>
        <begin position="175"/>
        <end position="193"/>
    </location>
</feature>
<dbReference type="Pfam" id="PF01988">
    <property type="entry name" value="VIT1"/>
    <property type="match status" value="1"/>
</dbReference>
<evidence type="ECO:0000256" key="2">
    <source>
        <dbReference type="ARBA" id="ARBA00022692"/>
    </source>
</evidence>
<evidence type="ECO:0000313" key="8">
    <source>
        <dbReference type="EMBL" id="CAB4973529.1"/>
    </source>
</evidence>
<dbReference type="EMBL" id="CAFBPQ010000007">
    <property type="protein sequence ID" value="CAB5016983.1"/>
    <property type="molecule type" value="Genomic_DNA"/>
</dbReference>
<dbReference type="EMBL" id="CAFBMM010000084">
    <property type="protein sequence ID" value="CAB4914351.1"/>
    <property type="molecule type" value="Genomic_DNA"/>
</dbReference>
<feature type="transmembrane region" description="Helical" evidence="5">
    <location>
        <begin position="21"/>
        <end position="40"/>
    </location>
</feature>
<dbReference type="AlphaFoldDB" id="A0A6J7M4W5"/>
<feature type="transmembrane region" description="Helical" evidence="5">
    <location>
        <begin position="46"/>
        <end position="68"/>
    </location>
</feature>
<gene>
    <name evidence="6" type="ORF">UFOPK2683_00018</name>
    <name evidence="7" type="ORF">UFOPK3605_01325</name>
    <name evidence="8" type="ORF">UFOPK3897_00654</name>
    <name evidence="9" type="ORF">UFOPK4121_00415</name>
</gene>
<sequence length="230" mass="23652">MLPHRERHRYSRVGWLRAAVLGADDGIVSTASLIIGVAASQSSTNAIAIAGLAGLVAGAMSMAAGEFVSVSTQSDTEKAEIAKETDELRTVPDRELEELTQIYIGRGLDRDLAQKVATRLQEVDPVGTHLREELGIIQTNTARPLQAALASSVSFSLGAAIPLLALLLAPKSDRIAIIAITALVVLAVTGAVASRLGGSSPTRGALRVFIGGGLAMAVTALIGNLIGGAV</sequence>
<comment type="subcellular location">
    <subcellularLocation>
        <location evidence="1">Endomembrane system</location>
        <topology evidence="1">Multi-pass membrane protein</topology>
    </subcellularLocation>
</comment>
<dbReference type="GO" id="GO:0030026">
    <property type="term" value="P:intracellular manganese ion homeostasis"/>
    <property type="evidence" value="ECO:0007669"/>
    <property type="project" value="InterPro"/>
</dbReference>
<evidence type="ECO:0000256" key="3">
    <source>
        <dbReference type="ARBA" id="ARBA00022989"/>
    </source>
</evidence>
<evidence type="ECO:0000313" key="7">
    <source>
        <dbReference type="EMBL" id="CAB4914351.1"/>
    </source>
</evidence>
<dbReference type="EMBL" id="CAEZYK010000001">
    <property type="protein sequence ID" value="CAB4711499.1"/>
    <property type="molecule type" value="Genomic_DNA"/>
</dbReference>
<reference evidence="8" key="1">
    <citation type="submission" date="2020-05" db="EMBL/GenBank/DDBJ databases">
        <authorList>
            <person name="Chiriac C."/>
            <person name="Salcher M."/>
            <person name="Ghai R."/>
            <person name="Kavagutti S V."/>
        </authorList>
    </citation>
    <scope>NUCLEOTIDE SEQUENCE</scope>
</reference>
<dbReference type="PANTHER" id="PTHR31851">
    <property type="entry name" value="FE(2+)/MN(2+) TRANSPORTER PCL1"/>
    <property type="match status" value="1"/>
</dbReference>
<accession>A0A6J7M4W5</accession>
<dbReference type="CDD" id="cd02432">
    <property type="entry name" value="Nodulin-21_like_1"/>
    <property type="match status" value="1"/>
</dbReference>
<keyword evidence="4 5" id="KW-0472">Membrane</keyword>
<evidence type="ECO:0000256" key="4">
    <source>
        <dbReference type="ARBA" id="ARBA00023136"/>
    </source>
</evidence>
<dbReference type="GO" id="GO:0005384">
    <property type="term" value="F:manganese ion transmembrane transporter activity"/>
    <property type="evidence" value="ECO:0007669"/>
    <property type="project" value="InterPro"/>
</dbReference>
<keyword evidence="2 5" id="KW-0812">Transmembrane</keyword>
<dbReference type="EMBL" id="CAFBOF010000009">
    <property type="protein sequence ID" value="CAB4973529.1"/>
    <property type="molecule type" value="Genomic_DNA"/>
</dbReference>
<dbReference type="GO" id="GO:0012505">
    <property type="term" value="C:endomembrane system"/>
    <property type="evidence" value="ECO:0007669"/>
    <property type="project" value="UniProtKB-SubCell"/>
</dbReference>
<evidence type="ECO:0000256" key="1">
    <source>
        <dbReference type="ARBA" id="ARBA00004127"/>
    </source>
</evidence>
<proteinExistence type="predicted"/>
<evidence type="ECO:0000313" key="6">
    <source>
        <dbReference type="EMBL" id="CAB4711499.1"/>
    </source>
</evidence>
<organism evidence="8">
    <name type="scientific">freshwater metagenome</name>
    <dbReference type="NCBI Taxonomy" id="449393"/>
    <lineage>
        <taxon>unclassified sequences</taxon>
        <taxon>metagenomes</taxon>
        <taxon>ecological metagenomes</taxon>
    </lineage>
</organism>
<name>A0A6J7M4W5_9ZZZZ</name>
<feature type="transmembrane region" description="Helical" evidence="5">
    <location>
        <begin position="147"/>
        <end position="169"/>
    </location>
</feature>